<gene>
    <name evidence="1" type="ORF">Esi_0143_0024</name>
</gene>
<dbReference type="EMBL" id="FN649728">
    <property type="protein sequence ID" value="CBJ29325.1"/>
    <property type="molecule type" value="Genomic_DNA"/>
</dbReference>
<accession>D7FKC2</accession>
<dbReference type="Proteomes" id="UP000002630">
    <property type="component" value="Linkage Group LG03"/>
</dbReference>
<evidence type="ECO:0000313" key="2">
    <source>
        <dbReference type="Proteomes" id="UP000002630"/>
    </source>
</evidence>
<protein>
    <submittedName>
        <fullName evidence="1">Uncharacterized protein</fullName>
    </submittedName>
</protein>
<dbReference type="AlphaFoldDB" id="D7FKC2"/>
<evidence type="ECO:0000313" key="1">
    <source>
        <dbReference type="EMBL" id="CBJ29325.1"/>
    </source>
</evidence>
<dbReference type="EMBL" id="FN648021">
    <property type="protein sequence ID" value="CBJ29325.1"/>
    <property type="molecule type" value="Genomic_DNA"/>
</dbReference>
<keyword evidence="2" id="KW-1185">Reference proteome</keyword>
<sequence>MIPVLIRGAKSVKFDTHEDDTLPRTPSQFLCLTFVDHRTTGMSGAFSTG</sequence>
<name>D7FKC2_ECTSI</name>
<organism evidence="1 2">
    <name type="scientific">Ectocarpus siliculosus</name>
    <name type="common">Brown alga</name>
    <name type="synonym">Conferva siliculosa</name>
    <dbReference type="NCBI Taxonomy" id="2880"/>
    <lineage>
        <taxon>Eukaryota</taxon>
        <taxon>Sar</taxon>
        <taxon>Stramenopiles</taxon>
        <taxon>Ochrophyta</taxon>
        <taxon>PX clade</taxon>
        <taxon>Phaeophyceae</taxon>
        <taxon>Ectocarpales</taxon>
        <taxon>Ectocarpaceae</taxon>
        <taxon>Ectocarpus</taxon>
    </lineage>
</organism>
<reference evidence="1 2" key="1">
    <citation type="journal article" date="2010" name="Nature">
        <title>The Ectocarpus genome and the independent evolution of multicellularity in brown algae.</title>
        <authorList>
            <person name="Cock J.M."/>
            <person name="Sterck L."/>
            <person name="Rouze P."/>
            <person name="Scornet D."/>
            <person name="Allen A.E."/>
            <person name="Amoutzias G."/>
            <person name="Anthouard V."/>
            <person name="Artiguenave F."/>
            <person name="Aury J.M."/>
            <person name="Badger J.H."/>
            <person name="Beszteri B."/>
            <person name="Billiau K."/>
            <person name="Bonnet E."/>
            <person name="Bothwell J.H."/>
            <person name="Bowler C."/>
            <person name="Boyen C."/>
            <person name="Brownlee C."/>
            <person name="Carrano C.J."/>
            <person name="Charrier B."/>
            <person name="Cho G.Y."/>
            <person name="Coelho S.M."/>
            <person name="Collen J."/>
            <person name="Corre E."/>
            <person name="Da Silva C."/>
            <person name="Delage L."/>
            <person name="Delaroque N."/>
            <person name="Dittami S.M."/>
            <person name="Doulbeau S."/>
            <person name="Elias M."/>
            <person name="Farnham G."/>
            <person name="Gachon C.M."/>
            <person name="Gschloessl B."/>
            <person name="Heesch S."/>
            <person name="Jabbari K."/>
            <person name="Jubin C."/>
            <person name="Kawai H."/>
            <person name="Kimura K."/>
            <person name="Kloareg B."/>
            <person name="Kupper F.C."/>
            <person name="Lang D."/>
            <person name="Le Bail A."/>
            <person name="Leblanc C."/>
            <person name="Lerouge P."/>
            <person name="Lohr M."/>
            <person name="Lopez P.J."/>
            <person name="Martens C."/>
            <person name="Maumus F."/>
            <person name="Michel G."/>
            <person name="Miranda-Saavedra D."/>
            <person name="Morales J."/>
            <person name="Moreau H."/>
            <person name="Motomura T."/>
            <person name="Nagasato C."/>
            <person name="Napoli C.A."/>
            <person name="Nelson D.R."/>
            <person name="Nyvall-Collen P."/>
            <person name="Peters A.F."/>
            <person name="Pommier C."/>
            <person name="Potin P."/>
            <person name="Poulain J."/>
            <person name="Quesneville H."/>
            <person name="Read B."/>
            <person name="Rensing S.A."/>
            <person name="Ritter A."/>
            <person name="Rousvoal S."/>
            <person name="Samanta M."/>
            <person name="Samson G."/>
            <person name="Schroeder D.C."/>
            <person name="Segurens B."/>
            <person name="Strittmatter M."/>
            <person name="Tonon T."/>
            <person name="Tregear J.W."/>
            <person name="Valentin K."/>
            <person name="von Dassow P."/>
            <person name="Yamagishi T."/>
            <person name="Van de Peer Y."/>
            <person name="Wincker P."/>
        </authorList>
    </citation>
    <scope>NUCLEOTIDE SEQUENCE [LARGE SCALE GENOMIC DNA]</scope>
    <source>
        <strain evidence="2">Ec32 / CCAP1310/4</strain>
    </source>
</reference>
<dbReference type="InParanoid" id="D7FKC2"/>
<proteinExistence type="predicted"/>